<dbReference type="Proteomes" id="UP000398389">
    <property type="component" value="Unassembled WGS sequence"/>
</dbReference>
<evidence type="ECO:0008006" key="8">
    <source>
        <dbReference type="Google" id="ProtNLM"/>
    </source>
</evidence>
<dbReference type="Gene3D" id="3.80.10.10">
    <property type="entry name" value="Ribonuclease Inhibitor"/>
    <property type="match status" value="1"/>
</dbReference>
<dbReference type="AlphaFoldDB" id="A0A5E8BZB6"/>
<feature type="region of interest" description="Disordered" evidence="4">
    <location>
        <begin position="391"/>
        <end position="410"/>
    </location>
</feature>
<protein>
    <recommendedName>
        <fullName evidence="8">Receptor L-domain domain-containing protein</fullName>
    </recommendedName>
</protein>
<dbReference type="PANTHER" id="PTHR31018">
    <property type="entry name" value="SPORULATION-SPECIFIC PROTEIN-RELATED"/>
    <property type="match status" value="1"/>
</dbReference>
<evidence type="ECO:0000256" key="2">
    <source>
        <dbReference type="ARBA" id="ARBA00022729"/>
    </source>
</evidence>
<organism evidence="6 7">
    <name type="scientific">Magnusiomyces paraingens</name>
    <dbReference type="NCBI Taxonomy" id="2606893"/>
    <lineage>
        <taxon>Eukaryota</taxon>
        <taxon>Fungi</taxon>
        <taxon>Dikarya</taxon>
        <taxon>Ascomycota</taxon>
        <taxon>Saccharomycotina</taxon>
        <taxon>Dipodascomycetes</taxon>
        <taxon>Dipodascales</taxon>
        <taxon>Dipodascaceae</taxon>
        <taxon>Magnusiomyces</taxon>
    </lineage>
</organism>
<evidence type="ECO:0000313" key="6">
    <source>
        <dbReference type="EMBL" id="VVT56827.1"/>
    </source>
</evidence>
<dbReference type="SUPFAM" id="SSF52058">
    <property type="entry name" value="L domain-like"/>
    <property type="match status" value="2"/>
</dbReference>
<dbReference type="GeneID" id="43584128"/>
<keyword evidence="7" id="KW-1185">Reference proteome</keyword>
<accession>A0A5E8BZB6</accession>
<sequence>MLFTKAFLASLAMASSAYGQSTVSSASSASSASKTSTASAAASSSALAVCSSTLTASSQADLDTISSCSTFKGDIILASPITAAAINGVQAITGSLSVVNITTLTSLSAPQLGNVSDTVDLRILEALTEVNFPSLTQASTLNLVTMNKISTINFAAGVSSLDTLVVSDTSLTSISGVNPTKLTTLNINNNKYLTALNFSLTYVYELDISSTANSVSINLPKLTSAHNATFRDASSINIANVSLVNSTLSFVNTTVKNIQLPKLTDIEGSLAIVSNSQLTNISFPLLTVIGGGFQIANNSKLASFSGFPLLETVGGAIDFVGDFDNATLPELSTVRGGVTVDSSSEDFNCSSWNALQSANGIRGDSYVCKAATVSTSVAIASTATASSNSKTSSAASATATGESSSSSSSKNGAVGSYGLESSLFGAIALFVLQFI</sequence>
<keyword evidence="3" id="KW-0325">Glycoprotein</keyword>
<reference evidence="6 7" key="1">
    <citation type="submission" date="2019-09" db="EMBL/GenBank/DDBJ databases">
        <authorList>
            <person name="Brejova B."/>
        </authorList>
    </citation>
    <scope>NUCLEOTIDE SEQUENCE [LARGE SCALE GENOMIC DNA]</scope>
</reference>
<dbReference type="GO" id="GO:0009986">
    <property type="term" value="C:cell surface"/>
    <property type="evidence" value="ECO:0007669"/>
    <property type="project" value="TreeGrafter"/>
</dbReference>
<dbReference type="InterPro" id="IPR032675">
    <property type="entry name" value="LRR_dom_sf"/>
</dbReference>
<dbReference type="GO" id="GO:0005886">
    <property type="term" value="C:plasma membrane"/>
    <property type="evidence" value="ECO:0007669"/>
    <property type="project" value="TreeGrafter"/>
</dbReference>
<evidence type="ECO:0000256" key="1">
    <source>
        <dbReference type="ARBA" id="ARBA00004196"/>
    </source>
</evidence>
<keyword evidence="2 5" id="KW-0732">Signal</keyword>
<feature type="chain" id="PRO_5023029817" description="Receptor L-domain domain-containing protein" evidence="5">
    <location>
        <begin position="20"/>
        <end position="435"/>
    </location>
</feature>
<dbReference type="RefSeq" id="XP_031855919.1">
    <property type="nucleotide sequence ID" value="XM_032000028.1"/>
</dbReference>
<name>A0A5E8BZB6_9ASCO</name>
<evidence type="ECO:0000256" key="5">
    <source>
        <dbReference type="SAM" id="SignalP"/>
    </source>
</evidence>
<dbReference type="InterPro" id="IPR051648">
    <property type="entry name" value="CWI-Assembly_Regulator"/>
</dbReference>
<evidence type="ECO:0000256" key="4">
    <source>
        <dbReference type="SAM" id="MobiDB-lite"/>
    </source>
</evidence>
<gene>
    <name evidence="6" type="ORF">SAPINGB_P005314</name>
</gene>
<comment type="subcellular location">
    <subcellularLocation>
        <location evidence="1">Cell envelope</location>
    </subcellularLocation>
</comment>
<evidence type="ECO:0000256" key="3">
    <source>
        <dbReference type="ARBA" id="ARBA00023180"/>
    </source>
</evidence>
<feature type="signal peptide" evidence="5">
    <location>
        <begin position="1"/>
        <end position="19"/>
    </location>
</feature>
<dbReference type="EMBL" id="CABVLU010000004">
    <property type="protein sequence ID" value="VVT56827.1"/>
    <property type="molecule type" value="Genomic_DNA"/>
</dbReference>
<proteinExistence type="predicted"/>
<evidence type="ECO:0000313" key="7">
    <source>
        <dbReference type="Proteomes" id="UP000398389"/>
    </source>
</evidence>
<dbReference type="OrthoDB" id="536881at2759"/>
<dbReference type="PANTHER" id="PTHR31018:SF3">
    <property type="entry name" value="RECEPTOR PROTEIN-TYROSINE KINASE"/>
    <property type="match status" value="1"/>
</dbReference>
<dbReference type="GO" id="GO:0031505">
    <property type="term" value="P:fungal-type cell wall organization"/>
    <property type="evidence" value="ECO:0007669"/>
    <property type="project" value="TreeGrafter"/>
</dbReference>
<dbReference type="GO" id="GO:0009277">
    <property type="term" value="C:fungal-type cell wall"/>
    <property type="evidence" value="ECO:0007669"/>
    <property type="project" value="TreeGrafter"/>
</dbReference>